<evidence type="ECO:0000313" key="6">
    <source>
        <dbReference type="Proteomes" id="UP000029577"/>
    </source>
</evidence>
<dbReference type="Proteomes" id="UP000029577">
    <property type="component" value="Unassembled WGS sequence"/>
</dbReference>
<dbReference type="NCBIfam" id="NF003560">
    <property type="entry name" value="PRK05244.1-1"/>
    <property type="match status" value="1"/>
</dbReference>
<reference evidence="5" key="1">
    <citation type="submission" date="2014-12" db="EMBL/GenBank/DDBJ databases">
        <title>The draft genome of the Tatumella morbirosei type strain, LMG23360T isolated from pineapple rot.</title>
        <authorList>
            <person name="Smits T.H."/>
            <person name="Palmer M."/>
            <person name="Venter S.N."/>
            <person name="Duffy B."/>
            <person name="Steenkamp E.T."/>
            <person name="Chan W.Y."/>
            <person name="Coutinho T.A."/>
            <person name="Coetzee M.P."/>
            <person name="De Maayer P."/>
        </authorList>
    </citation>
    <scope>NUCLEOTIDE SEQUENCE [LARGE SCALE GENOMIC DNA]</scope>
    <source>
        <strain evidence="5">LMG 23360</strain>
    </source>
</reference>
<keyword evidence="2 3" id="KW-0690">Ribosome biogenesis</keyword>
<evidence type="ECO:0000313" key="5">
    <source>
        <dbReference type="EMBL" id="KGD79428.1"/>
    </source>
</evidence>
<dbReference type="RefSeq" id="WP_038016315.1">
    <property type="nucleotide sequence ID" value="NZ_JPKR02000005.1"/>
</dbReference>
<feature type="compositionally biased region" description="Basic residues" evidence="4">
    <location>
        <begin position="8"/>
        <end position="17"/>
    </location>
</feature>
<dbReference type="OrthoDB" id="5677577at2"/>
<dbReference type="GO" id="GO:0042254">
    <property type="term" value="P:ribosome biogenesis"/>
    <property type="evidence" value="ECO:0007669"/>
    <property type="project" value="UniProtKB-KW"/>
</dbReference>
<dbReference type="STRING" id="642227.HA49_02255"/>
<evidence type="ECO:0000256" key="3">
    <source>
        <dbReference type="HAMAP-Rule" id="MF_01058"/>
    </source>
</evidence>
<sequence>MKQPAKAPRARPAKRKTRAELNIEGRERQRQKKHKGLATGNRSNPEVKQSQGNRGMKDEADPRLGSKKPVPLVAEGAVAAKPAVKRREAAPVLSAREELSALENSERLDALLDRLENGEKLPAEDQAWLDSTLDRIEVLMEKLGIDLDDDSDAEDTEAEEDMYRLLKGN</sequence>
<keyword evidence="6" id="KW-1185">Reference proteome</keyword>
<comment type="caution">
    <text evidence="5">The sequence shown here is derived from an EMBL/GenBank/DDBJ whole genome shotgun (WGS) entry which is preliminary data.</text>
</comment>
<dbReference type="HAMAP" id="MF_01058">
    <property type="entry name" value="GAP_YihI"/>
    <property type="match status" value="1"/>
</dbReference>
<evidence type="ECO:0000256" key="4">
    <source>
        <dbReference type="SAM" id="MobiDB-lite"/>
    </source>
</evidence>
<proteinExistence type="inferred from homology"/>
<evidence type="ECO:0000256" key="2">
    <source>
        <dbReference type="ARBA" id="ARBA00022517"/>
    </source>
</evidence>
<dbReference type="AlphaFoldDB" id="A0A095UYP2"/>
<dbReference type="GO" id="GO:0005096">
    <property type="term" value="F:GTPase activator activity"/>
    <property type="evidence" value="ECO:0007669"/>
    <property type="project" value="UniProtKB-KW"/>
</dbReference>
<name>A0A095UYP2_9GAMM</name>
<protein>
    <recommendedName>
        <fullName evidence="3">Der GTPase-activating protein YihI</fullName>
    </recommendedName>
</protein>
<comment type="function">
    <text evidence="3">A GTPase-activating protein (GAP) that modifies Der/EngA GTPase function. May play a role in ribosome biogenesis.</text>
</comment>
<feature type="region of interest" description="Disordered" evidence="4">
    <location>
        <begin position="1"/>
        <end position="71"/>
    </location>
</feature>
<comment type="subunit">
    <text evidence="3">Interacts with Der.</text>
</comment>
<dbReference type="EMBL" id="JPKR02000005">
    <property type="protein sequence ID" value="KGD79428.1"/>
    <property type="molecule type" value="Genomic_DNA"/>
</dbReference>
<feature type="compositionally biased region" description="Basic and acidic residues" evidence="4">
    <location>
        <begin position="55"/>
        <end position="64"/>
    </location>
</feature>
<feature type="compositionally biased region" description="Basic and acidic residues" evidence="4">
    <location>
        <begin position="18"/>
        <end position="28"/>
    </location>
</feature>
<dbReference type="eggNOG" id="COG3078">
    <property type="taxonomic scope" value="Bacteria"/>
</dbReference>
<gene>
    <name evidence="3" type="primary">yihI</name>
    <name evidence="5" type="ORF">HA49_02255</name>
</gene>
<evidence type="ECO:0000256" key="1">
    <source>
        <dbReference type="ARBA" id="ARBA00022468"/>
    </source>
</evidence>
<dbReference type="InterPro" id="IPR007336">
    <property type="entry name" value="YihI"/>
</dbReference>
<feature type="compositionally biased region" description="Polar residues" evidence="4">
    <location>
        <begin position="40"/>
        <end position="53"/>
    </location>
</feature>
<organism evidence="5 6">
    <name type="scientific">Tatumella morbirosei</name>
    <dbReference type="NCBI Taxonomy" id="642227"/>
    <lineage>
        <taxon>Bacteria</taxon>
        <taxon>Pseudomonadati</taxon>
        <taxon>Pseudomonadota</taxon>
        <taxon>Gammaproteobacteria</taxon>
        <taxon>Enterobacterales</taxon>
        <taxon>Erwiniaceae</taxon>
        <taxon>Tatumella</taxon>
    </lineage>
</organism>
<dbReference type="Pfam" id="PF04220">
    <property type="entry name" value="YihI"/>
    <property type="match status" value="1"/>
</dbReference>
<comment type="similarity">
    <text evidence="3">Belongs to the YihI family.</text>
</comment>
<accession>A0A095UYP2</accession>
<keyword evidence="1 3" id="KW-0343">GTPase activation</keyword>